<dbReference type="Proteomes" id="UP001596406">
    <property type="component" value="Unassembled WGS sequence"/>
</dbReference>
<keyword evidence="2 6" id="KW-0378">Hydrolase</keyword>
<evidence type="ECO:0000256" key="1">
    <source>
        <dbReference type="ARBA" id="ARBA00022723"/>
    </source>
</evidence>
<dbReference type="RefSeq" id="WP_304448474.1">
    <property type="nucleotide sequence ID" value="NZ_JARRAH010000001.1"/>
</dbReference>
<keyword evidence="7" id="KW-1185">Reference proteome</keyword>
<dbReference type="SUPFAM" id="SSF56300">
    <property type="entry name" value="Metallo-dependent phosphatases"/>
    <property type="match status" value="1"/>
</dbReference>
<evidence type="ECO:0000259" key="5">
    <source>
        <dbReference type="Pfam" id="PF00149"/>
    </source>
</evidence>
<dbReference type="InterPro" id="IPR029052">
    <property type="entry name" value="Metallo-depent_PP-like"/>
</dbReference>
<gene>
    <name evidence="6" type="ORF">ACFQHK_09760</name>
</gene>
<sequence length="327" mass="33868">MTPDTTFTHDRDRLLARFGAPATEEDVTLAVVSDVHVSPSETGTWKLFHRTESRLATAVADANRLGVDGVVLSGDLTKDGAPEEFEAVDALLSDLSAPAVAVPGNHDVPKSFDPHDTPALADFVDSYTPGSLPFRADLGGVDVVGLNSAAAPDGSLADGHAGHVSEDQLAWLAESVDPDRPTVAVFHHPAFAVHERVPSFSTADHLRVGNADAVAGALADAGVDLAVSGHVHWPAVARRAGVPHLTAPAACSFPQSYLLVRLTPEGATVTMVPLTDPEGADEALAHAERDGARDGTLAANLDHGYFESFPLADVASPSASPSAVADD</sequence>
<evidence type="ECO:0000256" key="2">
    <source>
        <dbReference type="ARBA" id="ARBA00022801"/>
    </source>
</evidence>
<dbReference type="PANTHER" id="PTHR42988">
    <property type="entry name" value="PHOSPHOHYDROLASE"/>
    <property type="match status" value="1"/>
</dbReference>
<reference evidence="6 7" key="1">
    <citation type="journal article" date="2019" name="Int. J. Syst. Evol. Microbiol.">
        <title>The Global Catalogue of Microorganisms (GCM) 10K type strain sequencing project: providing services to taxonomists for standard genome sequencing and annotation.</title>
        <authorList>
            <consortium name="The Broad Institute Genomics Platform"/>
            <consortium name="The Broad Institute Genome Sequencing Center for Infectious Disease"/>
            <person name="Wu L."/>
            <person name="Ma J."/>
        </authorList>
    </citation>
    <scope>NUCLEOTIDE SEQUENCE [LARGE SCALE GENOMIC DNA]</scope>
    <source>
        <strain evidence="6 7">PSRA2</strain>
    </source>
</reference>
<dbReference type="InterPro" id="IPR004843">
    <property type="entry name" value="Calcineurin-like_PHP"/>
</dbReference>
<keyword evidence="3" id="KW-0408">Iron</keyword>
<evidence type="ECO:0000256" key="4">
    <source>
        <dbReference type="ARBA" id="ARBA00025742"/>
    </source>
</evidence>
<dbReference type="GO" id="GO:0016787">
    <property type="term" value="F:hydrolase activity"/>
    <property type="evidence" value="ECO:0007669"/>
    <property type="project" value="UniProtKB-KW"/>
</dbReference>
<dbReference type="EMBL" id="JBHSXM010000001">
    <property type="protein sequence ID" value="MFC6836797.1"/>
    <property type="molecule type" value="Genomic_DNA"/>
</dbReference>
<dbReference type="Gene3D" id="3.60.21.10">
    <property type="match status" value="1"/>
</dbReference>
<name>A0ABD5U8E5_9EURY</name>
<evidence type="ECO:0000313" key="7">
    <source>
        <dbReference type="Proteomes" id="UP001596406"/>
    </source>
</evidence>
<dbReference type="Pfam" id="PF00149">
    <property type="entry name" value="Metallophos"/>
    <property type="match status" value="1"/>
</dbReference>
<keyword evidence="1" id="KW-0479">Metal-binding</keyword>
<proteinExistence type="inferred from homology"/>
<comment type="caution">
    <text evidence="6">The sequence shown here is derived from an EMBL/GenBank/DDBJ whole genome shotgun (WGS) entry which is preliminary data.</text>
</comment>
<feature type="domain" description="Calcineurin-like phosphoesterase" evidence="5">
    <location>
        <begin position="28"/>
        <end position="234"/>
    </location>
</feature>
<dbReference type="GO" id="GO:0046872">
    <property type="term" value="F:metal ion binding"/>
    <property type="evidence" value="ECO:0007669"/>
    <property type="project" value="UniProtKB-KW"/>
</dbReference>
<dbReference type="InterPro" id="IPR050884">
    <property type="entry name" value="CNP_phosphodiesterase-III"/>
</dbReference>
<evidence type="ECO:0000256" key="3">
    <source>
        <dbReference type="ARBA" id="ARBA00023004"/>
    </source>
</evidence>
<accession>A0ABD5U8E5</accession>
<evidence type="ECO:0000313" key="6">
    <source>
        <dbReference type="EMBL" id="MFC6836797.1"/>
    </source>
</evidence>
<protein>
    <submittedName>
        <fullName evidence="6">Metallophosphoesterase family protein</fullName>
        <ecNumber evidence="6">3.1.-.-</ecNumber>
    </submittedName>
</protein>
<dbReference type="PANTHER" id="PTHR42988:SF2">
    <property type="entry name" value="CYCLIC NUCLEOTIDE PHOSPHODIESTERASE CBUA0032-RELATED"/>
    <property type="match status" value="1"/>
</dbReference>
<dbReference type="AlphaFoldDB" id="A0ABD5U8E5"/>
<comment type="similarity">
    <text evidence="4">Belongs to the cyclic nucleotide phosphodiesterase class-III family.</text>
</comment>
<organism evidence="6 7">
    <name type="scientific">Halomarina ordinaria</name>
    <dbReference type="NCBI Taxonomy" id="3033939"/>
    <lineage>
        <taxon>Archaea</taxon>
        <taxon>Methanobacteriati</taxon>
        <taxon>Methanobacteriota</taxon>
        <taxon>Stenosarchaea group</taxon>
        <taxon>Halobacteria</taxon>
        <taxon>Halobacteriales</taxon>
        <taxon>Natronomonadaceae</taxon>
        <taxon>Halomarina</taxon>
    </lineage>
</organism>
<dbReference type="EC" id="3.1.-.-" evidence="6"/>